<dbReference type="EMBL" id="MU005605">
    <property type="protein sequence ID" value="KAF2679200.1"/>
    <property type="molecule type" value="Genomic_DNA"/>
</dbReference>
<dbReference type="OrthoDB" id="74764at2759"/>
<keyword evidence="1" id="KW-0732">Signal</keyword>
<dbReference type="PANTHER" id="PTHR43662:SF2">
    <property type="entry name" value="DUF1996 DOMAIN-CONTAINING PROTEIN"/>
    <property type="match status" value="1"/>
</dbReference>
<dbReference type="PANTHER" id="PTHR43662">
    <property type="match status" value="1"/>
</dbReference>
<dbReference type="Pfam" id="PF09362">
    <property type="entry name" value="DUF1996"/>
    <property type="match status" value="1"/>
</dbReference>
<evidence type="ECO:0000313" key="4">
    <source>
        <dbReference type="Proteomes" id="UP000799291"/>
    </source>
</evidence>
<organism evidence="3 4">
    <name type="scientific">Lentithecium fluviatile CBS 122367</name>
    <dbReference type="NCBI Taxonomy" id="1168545"/>
    <lineage>
        <taxon>Eukaryota</taxon>
        <taxon>Fungi</taxon>
        <taxon>Dikarya</taxon>
        <taxon>Ascomycota</taxon>
        <taxon>Pezizomycotina</taxon>
        <taxon>Dothideomycetes</taxon>
        <taxon>Pleosporomycetidae</taxon>
        <taxon>Pleosporales</taxon>
        <taxon>Massarineae</taxon>
        <taxon>Lentitheciaceae</taxon>
        <taxon>Lentithecium</taxon>
    </lineage>
</organism>
<name>A0A6G1IMI8_9PLEO</name>
<evidence type="ECO:0000256" key="1">
    <source>
        <dbReference type="SAM" id="SignalP"/>
    </source>
</evidence>
<protein>
    <recommendedName>
        <fullName evidence="2">DUF1996 domain-containing protein</fullName>
    </recommendedName>
</protein>
<feature type="signal peptide" evidence="1">
    <location>
        <begin position="1"/>
        <end position="17"/>
    </location>
</feature>
<dbReference type="Proteomes" id="UP000799291">
    <property type="component" value="Unassembled WGS sequence"/>
</dbReference>
<dbReference type="InterPro" id="IPR018535">
    <property type="entry name" value="DUF1996"/>
</dbReference>
<sequence length="357" mass="39547">MRWSSFTALAFAARAHAMLRFSCSELVVDRIDPLVNPGLAPSPHLHQLVGGNALNTTMEPANDLPSIATCTSCQFTEDFSNYWTAVLFFKARNGTYKRVPTFANQYLEPARGGITVYYIAPYDGKTRVTAFQKAWAIEQRCRAELTPMQGFRMIVGDPNRRTDMKDGDSRSLSFRCWNENFGGELGAPGTNTDTKTLPNKMCPGGIRANHFFPTCWDGKNLDSPDHKSHVAYPESGSFESGGPCPASHPVKIPQILYEVAWDTRQFNDPDIWPEDGSQPFVFSMGDGTGYGTHGDYVFGWKGDALQRAMDQNCQVNCPTLKTQSTQTANKCSVPRKVEEEVDGWLTELPGGPPVTYS</sequence>
<evidence type="ECO:0000313" key="3">
    <source>
        <dbReference type="EMBL" id="KAF2679200.1"/>
    </source>
</evidence>
<reference evidence="3" key="1">
    <citation type="journal article" date="2020" name="Stud. Mycol.">
        <title>101 Dothideomycetes genomes: a test case for predicting lifestyles and emergence of pathogens.</title>
        <authorList>
            <person name="Haridas S."/>
            <person name="Albert R."/>
            <person name="Binder M."/>
            <person name="Bloem J."/>
            <person name="Labutti K."/>
            <person name="Salamov A."/>
            <person name="Andreopoulos B."/>
            <person name="Baker S."/>
            <person name="Barry K."/>
            <person name="Bills G."/>
            <person name="Bluhm B."/>
            <person name="Cannon C."/>
            <person name="Castanera R."/>
            <person name="Culley D."/>
            <person name="Daum C."/>
            <person name="Ezra D."/>
            <person name="Gonzalez J."/>
            <person name="Henrissat B."/>
            <person name="Kuo A."/>
            <person name="Liang C."/>
            <person name="Lipzen A."/>
            <person name="Lutzoni F."/>
            <person name="Magnuson J."/>
            <person name="Mondo S."/>
            <person name="Nolan M."/>
            <person name="Ohm R."/>
            <person name="Pangilinan J."/>
            <person name="Park H.-J."/>
            <person name="Ramirez L."/>
            <person name="Alfaro M."/>
            <person name="Sun H."/>
            <person name="Tritt A."/>
            <person name="Yoshinaga Y."/>
            <person name="Zwiers L.-H."/>
            <person name="Turgeon B."/>
            <person name="Goodwin S."/>
            <person name="Spatafora J."/>
            <person name="Crous P."/>
            <person name="Grigoriev I."/>
        </authorList>
    </citation>
    <scope>NUCLEOTIDE SEQUENCE</scope>
    <source>
        <strain evidence="3">CBS 122367</strain>
    </source>
</reference>
<keyword evidence="4" id="KW-1185">Reference proteome</keyword>
<gene>
    <name evidence="3" type="ORF">K458DRAFT_480456</name>
</gene>
<proteinExistence type="predicted"/>
<evidence type="ECO:0000259" key="2">
    <source>
        <dbReference type="Pfam" id="PF09362"/>
    </source>
</evidence>
<dbReference type="AlphaFoldDB" id="A0A6G1IMI8"/>
<feature type="chain" id="PRO_5026349435" description="DUF1996 domain-containing protein" evidence="1">
    <location>
        <begin position="18"/>
        <end position="357"/>
    </location>
</feature>
<accession>A0A6G1IMI8</accession>
<feature type="domain" description="DUF1996" evidence="2">
    <location>
        <begin position="32"/>
        <end position="300"/>
    </location>
</feature>